<keyword evidence="2" id="KW-1185">Reference proteome</keyword>
<dbReference type="RefSeq" id="WP_342828089.1">
    <property type="nucleotide sequence ID" value="NZ_JBANDC010000002.1"/>
</dbReference>
<dbReference type="Proteomes" id="UP001495910">
    <property type="component" value="Unassembled WGS sequence"/>
</dbReference>
<name>A0ABU9PQK9_9BURK</name>
<sequence length="202" mass="22471">MNPIDEISSPLGDKDIRRSLIRKLSTQAPKAIIEELRVHNGNAIADVVTVHSEPHCYEIKGEGDNIQRILTQGKFYDLVFGKVTLVTTENHLAKALALAPEHWGIIVAKRAGQEVKLSHSRSAKKNPGFNKQLALLTLWRSELAEVAISVTDEKISKLTRACLSQIIAENLGQEKLMKNIGEKLIARSAKLENQDTYKSYAH</sequence>
<gene>
    <name evidence="1" type="ORF">V8G57_02600</name>
</gene>
<protein>
    <submittedName>
        <fullName evidence="1">Sce7726 family protein</fullName>
    </submittedName>
</protein>
<proteinExistence type="predicted"/>
<reference evidence="1 2" key="1">
    <citation type="submission" date="2024-02" db="EMBL/GenBank/DDBJ databases">
        <title>Draft genome sequence of Collimonas sp. strain H4R21, an effective mineral-weathering bacterial strain isolated from the beech rhizosphere.</title>
        <authorList>
            <person name="Morin E."/>
            <person name="Uroz S."/>
            <person name="Leveau J.H.J."/>
            <person name="Kumar R."/>
            <person name="Rey M.W."/>
            <person name="Pham J."/>
        </authorList>
    </citation>
    <scope>NUCLEOTIDE SEQUENCE [LARGE SCALE GENOMIC DNA]</scope>
    <source>
        <strain evidence="1 2">H4R21</strain>
    </source>
</reference>
<evidence type="ECO:0000313" key="2">
    <source>
        <dbReference type="Proteomes" id="UP001495910"/>
    </source>
</evidence>
<dbReference type="NCBIfam" id="NF033832">
    <property type="entry name" value="sce7726_fam"/>
    <property type="match status" value="1"/>
</dbReference>
<accession>A0ABU9PQK9</accession>
<organism evidence="1 2">
    <name type="scientific">Collimonas rhizosphaerae</name>
    <dbReference type="NCBI Taxonomy" id="3126357"/>
    <lineage>
        <taxon>Bacteria</taxon>
        <taxon>Pseudomonadati</taxon>
        <taxon>Pseudomonadota</taxon>
        <taxon>Betaproteobacteria</taxon>
        <taxon>Burkholderiales</taxon>
        <taxon>Oxalobacteraceae</taxon>
        <taxon>Collimonas</taxon>
    </lineage>
</organism>
<comment type="caution">
    <text evidence="1">The sequence shown here is derived from an EMBL/GenBank/DDBJ whole genome shotgun (WGS) entry which is preliminary data.</text>
</comment>
<dbReference type="EMBL" id="JBANDC010000002">
    <property type="protein sequence ID" value="MEM4986269.1"/>
    <property type="molecule type" value="Genomic_DNA"/>
</dbReference>
<evidence type="ECO:0000313" key="1">
    <source>
        <dbReference type="EMBL" id="MEM4986269.1"/>
    </source>
</evidence>
<dbReference type="InterPro" id="IPR047729">
    <property type="entry name" value="Sce7726-like"/>
</dbReference>